<evidence type="ECO:0000256" key="1">
    <source>
        <dbReference type="SAM" id="Phobius"/>
    </source>
</evidence>
<keyword evidence="2" id="KW-0732">Signal</keyword>
<protein>
    <recommendedName>
        <fullName evidence="3">UBA domain-containing protein</fullName>
    </recommendedName>
</protein>
<proteinExistence type="predicted"/>
<dbReference type="SUPFAM" id="SSF46934">
    <property type="entry name" value="UBA-like"/>
    <property type="match status" value="1"/>
</dbReference>
<keyword evidence="1" id="KW-0472">Membrane</keyword>
<feature type="transmembrane region" description="Helical" evidence="1">
    <location>
        <begin position="314"/>
        <end position="336"/>
    </location>
</feature>
<keyword evidence="1" id="KW-1133">Transmembrane helix</keyword>
<feature type="chain" id="PRO_5032507154" description="UBA domain-containing protein" evidence="2">
    <location>
        <begin position="18"/>
        <end position="348"/>
    </location>
</feature>
<feature type="signal peptide" evidence="2">
    <location>
        <begin position="1"/>
        <end position="17"/>
    </location>
</feature>
<gene>
    <name evidence="4" type="ORF">PGLA2088_LOCUS36941</name>
</gene>
<comment type="caution">
    <text evidence="4">The sequence shown here is derived from an EMBL/GenBank/DDBJ whole genome shotgun (WGS) entry which is preliminary data.</text>
</comment>
<reference evidence="4" key="1">
    <citation type="submission" date="2021-02" db="EMBL/GenBank/DDBJ databases">
        <authorList>
            <person name="Dougan E. K."/>
            <person name="Rhodes N."/>
            <person name="Thang M."/>
            <person name="Chan C."/>
        </authorList>
    </citation>
    <scope>NUCLEOTIDE SEQUENCE</scope>
</reference>
<dbReference type="InterPro" id="IPR015940">
    <property type="entry name" value="UBA"/>
</dbReference>
<name>A0A813KP30_POLGL</name>
<dbReference type="Gene3D" id="1.10.8.10">
    <property type="entry name" value="DNA helicase RuvA subunit, C-terminal domain"/>
    <property type="match status" value="1"/>
</dbReference>
<dbReference type="Gene3D" id="3.30.40.10">
    <property type="entry name" value="Zinc/RING finger domain, C3HC4 (zinc finger)"/>
    <property type="match status" value="1"/>
</dbReference>
<feature type="domain" description="UBA" evidence="3">
    <location>
        <begin position="155"/>
        <end position="197"/>
    </location>
</feature>
<dbReference type="EMBL" id="CAJNNW010032292">
    <property type="protein sequence ID" value="CAE8712245.1"/>
    <property type="molecule type" value="Genomic_DNA"/>
</dbReference>
<evidence type="ECO:0000313" key="5">
    <source>
        <dbReference type="Proteomes" id="UP000626109"/>
    </source>
</evidence>
<dbReference type="InterPro" id="IPR013083">
    <property type="entry name" value="Znf_RING/FYVE/PHD"/>
</dbReference>
<organism evidence="4 5">
    <name type="scientific">Polarella glacialis</name>
    <name type="common">Dinoflagellate</name>
    <dbReference type="NCBI Taxonomy" id="89957"/>
    <lineage>
        <taxon>Eukaryota</taxon>
        <taxon>Sar</taxon>
        <taxon>Alveolata</taxon>
        <taxon>Dinophyceae</taxon>
        <taxon>Suessiales</taxon>
        <taxon>Suessiaceae</taxon>
        <taxon>Polarella</taxon>
    </lineage>
</organism>
<keyword evidence="1" id="KW-0812">Transmembrane</keyword>
<dbReference type="InterPro" id="IPR009060">
    <property type="entry name" value="UBA-like_sf"/>
</dbReference>
<dbReference type="PROSITE" id="PS50030">
    <property type="entry name" value="UBA"/>
    <property type="match status" value="1"/>
</dbReference>
<dbReference type="SUPFAM" id="SSF57850">
    <property type="entry name" value="RING/U-box"/>
    <property type="match status" value="1"/>
</dbReference>
<evidence type="ECO:0000256" key="2">
    <source>
        <dbReference type="SAM" id="SignalP"/>
    </source>
</evidence>
<dbReference type="AlphaFoldDB" id="A0A813KP30"/>
<dbReference type="Pfam" id="PF00627">
    <property type="entry name" value="UBA"/>
    <property type="match status" value="1"/>
</dbReference>
<evidence type="ECO:0000313" key="4">
    <source>
        <dbReference type="EMBL" id="CAE8712245.1"/>
    </source>
</evidence>
<dbReference type="Proteomes" id="UP000626109">
    <property type="component" value="Unassembled WGS sequence"/>
</dbReference>
<evidence type="ECO:0000259" key="3">
    <source>
        <dbReference type="PROSITE" id="PS50030"/>
    </source>
</evidence>
<sequence>MLLLSALFLSPFGRNLSLPRPLHSVICPRMCVCVCTHLFALTSICASDDGQTMYNSSPAETKWTILAALPFPCLLQSESPRQHVVSRNMAGMHEGAVLLLAEACGVDLRTSAAALARHQGNVDAAATALLASASNPGVGLLGGCSSAASVPEVPVTDPGSVALATLQEMGYGRAAASHALAASGGSLEAAISIMLDAEASRASMDVGQCAICCEELQPTDAAMRCAGEGGTYHYGHAACLAQWVHRCRANDTTPSCPTCRGPLQLHRRHVQDFLQRPQQHERAADEESRVLRDMLNQGREDSCEGWQEIDFCQVAGFAALAAGALLTAGLVAGLFMKDKGGRSRDRRR</sequence>
<dbReference type="SMART" id="SM00165">
    <property type="entry name" value="UBA"/>
    <property type="match status" value="2"/>
</dbReference>
<accession>A0A813KP30</accession>